<name>A0A9E8G656_9VIRU</name>
<keyword evidence="1" id="KW-1133">Transmembrane helix</keyword>
<accession>A0A9E8G656</accession>
<reference evidence="2" key="1">
    <citation type="submission" date="2022-10" db="EMBL/GenBank/DDBJ databases">
        <title>Genomics discovery of giant fungal viruses from subsurface oceanic crustal fluids.</title>
        <authorList>
            <person name="Bhattacharjee A.S."/>
            <person name="Schulz F."/>
            <person name="Woyke T."/>
            <person name="Orcutt B.N."/>
            <person name="Matinez Martinez J."/>
        </authorList>
    </citation>
    <scope>NUCLEOTIDE SEQUENCE</scope>
    <source>
        <strain evidence="2">VSAG1.JdFR</strain>
        <strain evidence="3">VSAG8.JdFR</strain>
    </source>
</reference>
<dbReference type="EMBL" id="OP765584">
    <property type="protein sequence ID" value="UZT29200.1"/>
    <property type="molecule type" value="Genomic_DNA"/>
</dbReference>
<dbReference type="EMBL" id="OP765507">
    <property type="protein sequence ID" value="UZT28857.1"/>
    <property type="molecule type" value="Genomic_DNA"/>
</dbReference>
<keyword evidence="1" id="KW-0472">Membrane</keyword>
<evidence type="ECO:0000313" key="3">
    <source>
        <dbReference type="EMBL" id="UZT29200.1"/>
    </source>
</evidence>
<evidence type="ECO:0000256" key="1">
    <source>
        <dbReference type="SAM" id="Phobius"/>
    </source>
</evidence>
<proteinExistence type="predicted"/>
<feature type="transmembrane region" description="Helical" evidence="1">
    <location>
        <begin position="6"/>
        <end position="25"/>
    </location>
</feature>
<sequence length="52" mass="5921">MDKFDKLLATIVGLMSIFIVLYRIIKIMIPMLVTGIKEKDYSKALASFTQLV</sequence>
<keyword evidence="1" id="KW-0812">Transmembrane</keyword>
<organism evidence="2">
    <name type="scientific">Nucleocytoviricota sp</name>
    <dbReference type="NCBI Taxonomy" id="2809609"/>
    <lineage>
        <taxon>Viruses</taxon>
        <taxon>Varidnaviria</taxon>
        <taxon>Bamfordvirae</taxon>
        <taxon>Nucleocytoviricota</taxon>
    </lineage>
</organism>
<protein>
    <submittedName>
        <fullName evidence="2">Uncharacterized protein</fullName>
    </submittedName>
</protein>
<evidence type="ECO:0000313" key="2">
    <source>
        <dbReference type="EMBL" id="UZT28857.1"/>
    </source>
</evidence>